<comment type="caution">
    <text evidence="2">The sequence shown here is derived from an EMBL/GenBank/DDBJ whole genome shotgun (WGS) entry which is preliminary data.</text>
</comment>
<dbReference type="Pfam" id="PF00646">
    <property type="entry name" value="F-box"/>
    <property type="match status" value="1"/>
</dbReference>
<reference evidence="2" key="1">
    <citation type="submission" date="2023-07" db="EMBL/GenBank/DDBJ databases">
        <title>A chromosome-level genome assembly of Lolium multiflorum.</title>
        <authorList>
            <person name="Chen Y."/>
            <person name="Copetti D."/>
            <person name="Kolliker R."/>
            <person name="Studer B."/>
        </authorList>
    </citation>
    <scope>NUCLEOTIDE SEQUENCE</scope>
    <source>
        <strain evidence="2">02402/16</strain>
        <tissue evidence="2">Leaf</tissue>
    </source>
</reference>
<dbReference type="SMART" id="SM00256">
    <property type="entry name" value="FBOX"/>
    <property type="match status" value="1"/>
</dbReference>
<gene>
    <name evidence="2" type="ORF">QYE76_027940</name>
</gene>
<dbReference type="EMBL" id="JAUUTY010000007">
    <property type="protein sequence ID" value="KAK1604267.1"/>
    <property type="molecule type" value="Genomic_DNA"/>
</dbReference>
<dbReference type="PANTHER" id="PTHR35546:SF110">
    <property type="entry name" value="F-BOX DOMAIN-CONTAINING PROTEIN"/>
    <property type="match status" value="1"/>
</dbReference>
<sequence length="380" mass="43309">MVGKARRRSAQGRASTRLKSSFETAAERLPDDLLVDILSRVPVKSLCRFKCVSKHWLGLIDHPEHRRKLPQTLVGFFCNNDESVIQFTSVTESSYPLIDTSFAFLPNCGQLELLDCCDGLLLCGCYTQGNEFRYVVFNPATEMWVMLPDSGYNGEVGTTRLGFDRAVSSHFHVFVLLEGNHDSDRYITGAYLYSSTTGRWIYKEKGWDRYIGLHTGGSGAVFLNGYLHLYCYDHDVLCPCVAMVHKEGETWMFFDSPSFVQDAILQQSQGHLHFAGFKSDYGEDDDYDDLSVTRIVVYALKDYDKDEWILKHSIEALHIGEIDDLILIHPDRNTIFFSMGPVMCYNMNRQQAKVVCNDGECEPPYLPYVPLYAELESLHM</sequence>
<feature type="domain" description="F-box" evidence="1">
    <location>
        <begin position="23"/>
        <end position="69"/>
    </location>
</feature>
<dbReference type="InterPro" id="IPR001810">
    <property type="entry name" value="F-box_dom"/>
</dbReference>
<dbReference type="CDD" id="cd22157">
    <property type="entry name" value="F-box_AtFBW1-like"/>
    <property type="match status" value="1"/>
</dbReference>
<keyword evidence="3" id="KW-1185">Reference proteome</keyword>
<dbReference type="InterPro" id="IPR056592">
    <property type="entry name" value="Beta-prop_At3g26010-like"/>
</dbReference>
<evidence type="ECO:0000313" key="2">
    <source>
        <dbReference type="EMBL" id="KAK1604267.1"/>
    </source>
</evidence>
<evidence type="ECO:0000259" key="1">
    <source>
        <dbReference type="PROSITE" id="PS50181"/>
    </source>
</evidence>
<dbReference type="PROSITE" id="PS50181">
    <property type="entry name" value="FBOX"/>
    <property type="match status" value="1"/>
</dbReference>
<dbReference type="Pfam" id="PF24750">
    <property type="entry name" value="b-prop_At3g26010-like"/>
    <property type="match status" value="1"/>
</dbReference>
<proteinExistence type="predicted"/>
<name>A0AAD8QKU4_LOLMU</name>
<evidence type="ECO:0000313" key="3">
    <source>
        <dbReference type="Proteomes" id="UP001231189"/>
    </source>
</evidence>
<dbReference type="AlphaFoldDB" id="A0AAD8QKU4"/>
<dbReference type="InterPro" id="IPR055290">
    <property type="entry name" value="At3g26010-like"/>
</dbReference>
<dbReference type="Gene3D" id="1.20.1280.50">
    <property type="match status" value="1"/>
</dbReference>
<dbReference type="Proteomes" id="UP001231189">
    <property type="component" value="Unassembled WGS sequence"/>
</dbReference>
<organism evidence="2 3">
    <name type="scientific">Lolium multiflorum</name>
    <name type="common">Italian ryegrass</name>
    <name type="synonym">Lolium perenne subsp. multiflorum</name>
    <dbReference type="NCBI Taxonomy" id="4521"/>
    <lineage>
        <taxon>Eukaryota</taxon>
        <taxon>Viridiplantae</taxon>
        <taxon>Streptophyta</taxon>
        <taxon>Embryophyta</taxon>
        <taxon>Tracheophyta</taxon>
        <taxon>Spermatophyta</taxon>
        <taxon>Magnoliopsida</taxon>
        <taxon>Liliopsida</taxon>
        <taxon>Poales</taxon>
        <taxon>Poaceae</taxon>
        <taxon>BOP clade</taxon>
        <taxon>Pooideae</taxon>
        <taxon>Poodae</taxon>
        <taxon>Poeae</taxon>
        <taxon>Poeae Chloroplast Group 2 (Poeae type)</taxon>
        <taxon>Loliodinae</taxon>
        <taxon>Loliinae</taxon>
        <taxon>Lolium</taxon>
    </lineage>
</organism>
<dbReference type="PANTHER" id="PTHR35546">
    <property type="entry name" value="F-BOX PROTEIN INTERACTION DOMAIN PROTEIN-RELATED"/>
    <property type="match status" value="1"/>
</dbReference>
<accession>A0AAD8QKU4</accession>
<protein>
    <recommendedName>
        <fullName evidence="1">F-box domain-containing protein</fullName>
    </recommendedName>
</protein>
<dbReference type="InterPro" id="IPR036047">
    <property type="entry name" value="F-box-like_dom_sf"/>
</dbReference>
<dbReference type="SUPFAM" id="SSF81383">
    <property type="entry name" value="F-box domain"/>
    <property type="match status" value="1"/>
</dbReference>